<organism evidence="1 2">
    <name type="scientific">Robertmurraya yapensis</name>
    <name type="common">ex Hitch et al 2024</name>
    <dbReference type="NCBI Taxonomy" id="3133160"/>
    <lineage>
        <taxon>Bacteria</taxon>
        <taxon>Bacillati</taxon>
        <taxon>Bacillota</taxon>
        <taxon>Bacilli</taxon>
        <taxon>Bacillales</taxon>
        <taxon>Bacillaceae</taxon>
        <taxon>Robertmurraya</taxon>
    </lineage>
</organism>
<sequence length="71" mass="8064">MKNKTKNLLILVNSLLAIILGVFAWVYFIQPEDGLGVNLFVKKFSAGGFFFTFIISFFVNGGILLYDRINR</sequence>
<proteinExistence type="predicted"/>
<evidence type="ECO:0000313" key="2">
    <source>
        <dbReference type="Proteomes" id="UP001439875"/>
    </source>
</evidence>
<name>A0ACC6SG98_9BACI</name>
<protein>
    <submittedName>
        <fullName evidence="1">Uncharacterized protein</fullName>
    </submittedName>
</protein>
<accession>A0ACC6SG98</accession>
<reference evidence="1" key="1">
    <citation type="submission" date="2024-03" db="EMBL/GenBank/DDBJ databases">
        <title>Human intestinal bacterial collection.</title>
        <authorList>
            <person name="Pauvert C."/>
            <person name="Hitch T.C.A."/>
            <person name="Clavel T."/>
        </authorList>
    </citation>
    <scope>NUCLEOTIDE SEQUENCE</scope>
    <source>
        <strain evidence="1">CLA-AA-H227</strain>
    </source>
</reference>
<dbReference type="EMBL" id="JBBMEW010000027">
    <property type="protein sequence ID" value="MEQ2529063.1"/>
    <property type="molecule type" value="Genomic_DNA"/>
</dbReference>
<evidence type="ECO:0000313" key="1">
    <source>
        <dbReference type="EMBL" id="MEQ2529063.1"/>
    </source>
</evidence>
<keyword evidence="2" id="KW-1185">Reference proteome</keyword>
<comment type="caution">
    <text evidence="1">The sequence shown here is derived from an EMBL/GenBank/DDBJ whole genome shotgun (WGS) entry which is preliminary data.</text>
</comment>
<dbReference type="Proteomes" id="UP001439875">
    <property type="component" value="Unassembled WGS sequence"/>
</dbReference>
<gene>
    <name evidence="1" type="ORF">WMO40_20525</name>
</gene>